<sequence>MAYSLRRGAKQELIVADRFVSHNDGWRFAPDWVQIPSSVEQLSEMQDVDFLLNNVRLTGTLDRWFWGEKNNEPMSVASVKEWIKDGTEVRRDHGMWWESWIPTKVNLFVWRAEMDRIPTKDALIRRNISIQDGSCPMCDYVDETVMHLFTGCVFAHGVWLAVGRWCRAKPIVVFDFTDLLGIHDQFKDKWSQRIIRGIVYTSCWVIWKFRNAKVFNNAAPSVVDAVAWIKSWSFLWLKNRSKFARIEWKDWSCNPLYMM</sequence>
<gene>
    <name evidence="2" type="ORF">HanXRQr2_Chr11g0502561</name>
</gene>
<dbReference type="PANTHER" id="PTHR33116">
    <property type="entry name" value="REVERSE TRANSCRIPTASE ZINC-BINDING DOMAIN-CONTAINING PROTEIN-RELATED-RELATED"/>
    <property type="match status" value="1"/>
</dbReference>
<keyword evidence="2" id="KW-0808">Transferase</keyword>
<evidence type="ECO:0000313" key="3">
    <source>
        <dbReference type="Proteomes" id="UP000215914"/>
    </source>
</evidence>
<keyword evidence="2" id="KW-0548">Nucleotidyltransferase</keyword>
<dbReference type="EMBL" id="MNCJ02000326">
    <property type="protein sequence ID" value="KAF5782978.1"/>
    <property type="molecule type" value="Genomic_DNA"/>
</dbReference>
<reference evidence="2" key="2">
    <citation type="submission" date="2020-06" db="EMBL/GenBank/DDBJ databases">
        <title>Helianthus annuus Genome sequencing and assembly Release 2.</title>
        <authorList>
            <person name="Gouzy J."/>
            <person name="Langlade N."/>
            <person name="Munos S."/>
        </authorList>
    </citation>
    <scope>NUCLEOTIDE SEQUENCE</scope>
    <source>
        <tissue evidence="2">Leaves</tissue>
    </source>
</reference>
<dbReference type="Gramene" id="mRNA:HanXRQr2_Chr11g0502561">
    <property type="protein sequence ID" value="CDS:HanXRQr2_Chr11g0502561.1"/>
    <property type="gene ID" value="HanXRQr2_Chr11g0502561"/>
</dbReference>
<reference evidence="2" key="1">
    <citation type="journal article" date="2017" name="Nature">
        <title>The sunflower genome provides insights into oil metabolism, flowering and Asterid evolution.</title>
        <authorList>
            <person name="Badouin H."/>
            <person name="Gouzy J."/>
            <person name="Grassa C.J."/>
            <person name="Murat F."/>
            <person name="Staton S.E."/>
            <person name="Cottret L."/>
            <person name="Lelandais-Briere C."/>
            <person name="Owens G.L."/>
            <person name="Carrere S."/>
            <person name="Mayjonade B."/>
            <person name="Legrand L."/>
            <person name="Gill N."/>
            <person name="Kane N.C."/>
            <person name="Bowers J.E."/>
            <person name="Hubner S."/>
            <person name="Bellec A."/>
            <person name="Berard A."/>
            <person name="Berges H."/>
            <person name="Blanchet N."/>
            <person name="Boniface M.C."/>
            <person name="Brunel D."/>
            <person name="Catrice O."/>
            <person name="Chaidir N."/>
            <person name="Claudel C."/>
            <person name="Donnadieu C."/>
            <person name="Faraut T."/>
            <person name="Fievet G."/>
            <person name="Helmstetter N."/>
            <person name="King M."/>
            <person name="Knapp S.J."/>
            <person name="Lai Z."/>
            <person name="Le Paslier M.C."/>
            <person name="Lippi Y."/>
            <person name="Lorenzon L."/>
            <person name="Mandel J.R."/>
            <person name="Marage G."/>
            <person name="Marchand G."/>
            <person name="Marquand E."/>
            <person name="Bret-Mestries E."/>
            <person name="Morien E."/>
            <person name="Nambeesan S."/>
            <person name="Nguyen T."/>
            <person name="Pegot-Espagnet P."/>
            <person name="Pouilly N."/>
            <person name="Raftis F."/>
            <person name="Sallet E."/>
            <person name="Schiex T."/>
            <person name="Thomas J."/>
            <person name="Vandecasteele C."/>
            <person name="Vares D."/>
            <person name="Vear F."/>
            <person name="Vautrin S."/>
            <person name="Crespi M."/>
            <person name="Mangin B."/>
            <person name="Burke J.M."/>
            <person name="Salse J."/>
            <person name="Munos S."/>
            <person name="Vincourt P."/>
            <person name="Rieseberg L.H."/>
            <person name="Langlade N.B."/>
        </authorList>
    </citation>
    <scope>NUCLEOTIDE SEQUENCE</scope>
    <source>
        <tissue evidence="2">Leaves</tissue>
    </source>
</reference>
<comment type="caution">
    <text evidence="2">The sequence shown here is derived from an EMBL/GenBank/DDBJ whole genome shotgun (WGS) entry which is preliminary data.</text>
</comment>
<dbReference type="InterPro" id="IPR026960">
    <property type="entry name" value="RVT-Znf"/>
</dbReference>
<dbReference type="Proteomes" id="UP000215914">
    <property type="component" value="Unassembled WGS sequence"/>
</dbReference>
<proteinExistence type="predicted"/>
<dbReference type="AlphaFoldDB" id="A0A9K3N1E6"/>
<protein>
    <submittedName>
        <fullName evidence="2">Reverse transcriptase zinc-binding domain-containing protein</fullName>
    </submittedName>
</protein>
<keyword evidence="3" id="KW-1185">Reference proteome</keyword>
<keyword evidence="2" id="KW-0695">RNA-directed DNA polymerase</keyword>
<evidence type="ECO:0000313" key="2">
    <source>
        <dbReference type="EMBL" id="KAF5782978.1"/>
    </source>
</evidence>
<dbReference type="GO" id="GO:0003964">
    <property type="term" value="F:RNA-directed DNA polymerase activity"/>
    <property type="evidence" value="ECO:0007669"/>
    <property type="project" value="UniProtKB-KW"/>
</dbReference>
<evidence type="ECO:0000259" key="1">
    <source>
        <dbReference type="Pfam" id="PF13966"/>
    </source>
</evidence>
<dbReference type="Pfam" id="PF13966">
    <property type="entry name" value="zf-RVT"/>
    <property type="match status" value="1"/>
</dbReference>
<dbReference type="PANTHER" id="PTHR33116:SF78">
    <property type="entry name" value="OS12G0587133 PROTEIN"/>
    <property type="match status" value="1"/>
</dbReference>
<feature type="domain" description="Reverse transcriptase zinc-binding" evidence="1">
    <location>
        <begin position="76"/>
        <end position="159"/>
    </location>
</feature>
<accession>A0A9K3N1E6</accession>
<name>A0A9K3N1E6_HELAN</name>
<organism evidence="2 3">
    <name type="scientific">Helianthus annuus</name>
    <name type="common">Common sunflower</name>
    <dbReference type="NCBI Taxonomy" id="4232"/>
    <lineage>
        <taxon>Eukaryota</taxon>
        <taxon>Viridiplantae</taxon>
        <taxon>Streptophyta</taxon>
        <taxon>Embryophyta</taxon>
        <taxon>Tracheophyta</taxon>
        <taxon>Spermatophyta</taxon>
        <taxon>Magnoliopsida</taxon>
        <taxon>eudicotyledons</taxon>
        <taxon>Gunneridae</taxon>
        <taxon>Pentapetalae</taxon>
        <taxon>asterids</taxon>
        <taxon>campanulids</taxon>
        <taxon>Asterales</taxon>
        <taxon>Asteraceae</taxon>
        <taxon>Asteroideae</taxon>
        <taxon>Heliantheae alliance</taxon>
        <taxon>Heliantheae</taxon>
        <taxon>Helianthus</taxon>
    </lineage>
</organism>